<dbReference type="STRING" id="441620.Mpop_4344"/>
<evidence type="ECO:0000313" key="4">
    <source>
        <dbReference type="Proteomes" id="UP000007136"/>
    </source>
</evidence>
<keyword evidence="1 3" id="KW-0378">Hydrolase</keyword>
<protein>
    <submittedName>
        <fullName evidence="3">Isochorismatase hydrolase</fullName>
    </submittedName>
</protein>
<name>B1ZER9_METPB</name>
<dbReference type="SUPFAM" id="SSF52499">
    <property type="entry name" value="Isochorismatase-like hydrolases"/>
    <property type="match status" value="1"/>
</dbReference>
<evidence type="ECO:0000256" key="1">
    <source>
        <dbReference type="ARBA" id="ARBA00022801"/>
    </source>
</evidence>
<dbReference type="Pfam" id="PF00857">
    <property type="entry name" value="Isochorismatase"/>
    <property type="match status" value="1"/>
</dbReference>
<proteinExistence type="predicted"/>
<dbReference type="Gene3D" id="3.40.50.850">
    <property type="entry name" value="Isochorismatase-like"/>
    <property type="match status" value="1"/>
</dbReference>
<accession>B1ZER9</accession>
<gene>
    <name evidence="3" type="ordered locus">Mpop_4344</name>
</gene>
<dbReference type="PANTHER" id="PTHR43540:SF6">
    <property type="entry name" value="ISOCHORISMATASE-LIKE DOMAIN-CONTAINING PROTEIN"/>
    <property type="match status" value="1"/>
</dbReference>
<dbReference type="eggNOG" id="COG1335">
    <property type="taxonomic scope" value="Bacteria"/>
</dbReference>
<evidence type="ECO:0000313" key="3">
    <source>
        <dbReference type="EMBL" id="ACB82448.1"/>
    </source>
</evidence>
<dbReference type="AlphaFoldDB" id="B1ZER9"/>
<dbReference type="GO" id="GO:0016787">
    <property type="term" value="F:hydrolase activity"/>
    <property type="evidence" value="ECO:0007669"/>
    <property type="project" value="UniProtKB-KW"/>
</dbReference>
<dbReference type="PANTHER" id="PTHR43540">
    <property type="entry name" value="PEROXYUREIDOACRYLATE/UREIDOACRYLATE AMIDOHYDROLASE-RELATED"/>
    <property type="match status" value="1"/>
</dbReference>
<evidence type="ECO:0000259" key="2">
    <source>
        <dbReference type="Pfam" id="PF00857"/>
    </source>
</evidence>
<dbReference type="InterPro" id="IPR050272">
    <property type="entry name" value="Isochorismatase-like_hydrls"/>
</dbReference>
<dbReference type="KEGG" id="mpo:Mpop_4344"/>
<dbReference type="EMBL" id="CP001029">
    <property type="protein sequence ID" value="ACB82448.1"/>
    <property type="molecule type" value="Genomic_DNA"/>
</dbReference>
<dbReference type="Proteomes" id="UP000007136">
    <property type="component" value="Chromosome"/>
</dbReference>
<organism evidence="3 4">
    <name type="scientific">Methylorubrum populi (strain ATCC BAA-705 / NCIMB 13946 / BJ001)</name>
    <name type="common">Methylobacterium populi</name>
    <dbReference type="NCBI Taxonomy" id="441620"/>
    <lineage>
        <taxon>Bacteria</taxon>
        <taxon>Pseudomonadati</taxon>
        <taxon>Pseudomonadota</taxon>
        <taxon>Alphaproteobacteria</taxon>
        <taxon>Hyphomicrobiales</taxon>
        <taxon>Methylobacteriaceae</taxon>
        <taxon>Methylorubrum</taxon>
    </lineage>
</organism>
<reference evidence="3" key="1">
    <citation type="submission" date="2008-04" db="EMBL/GenBank/DDBJ databases">
        <title>Complete sequence of chromosome of Methylobacterium populi BJ001.</title>
        <authorList>
            <consortium name="US DOE Joint Genome Institute"/>
            <person name="Copeland A."/>
            <person name="Lucas S."/>
            <person name="Lapidus A."/>
            <person name="Glavina del Rio T."/>
            <person name="Dalin E."/>
            <person name="Tice H."/>
            <person name="Bruce D."/>
            <person name="Goodwin L."/>
            <person name="Pitluck S."/>
            <person name="Chertkov O."/>
            <person name="Brettin T."/>
            <person name="Detter J.C."/>
            <person name="Han C."/>
            <person name="Kuske C.R."/>
            <person name="Schmutz J."/>
            <person name="Larimer F."/>
            <person name="Land M."/>
            <person name="Hauser L."/>
            <person name="Kyrpides N."/>
            <person name="Mikhailova N."/>
            <person name="Marx C."/>
            <person name="Richardson P."/>
        </authorList>
    </citation>
    <scope>NUCLEOTIDE SEQUENCE [LARGE SCALE GENOMIC DNA]</scope>
    <source>
        <strain evidence="3">BJ001</strain>
    </source>
</reference>
<sequence length="235" mass="25694">MDGAKSMKGFIDGELRGLGPNFKEYFDRSRTAIVSIDLHRGHLEDDPLCPCPAPRAREIVAPVDAFHVEARSLDVPVIHVRSTLRAGGVDDLAGRPSAWRLVFPLHVGTIGNSDAHAIEGTRWIEFVTKVDERDLVVSGKKRLSAFYPTDLDFLLRNMGIGTLVLNGCLADCCVLNTALDASNLGYRVVVPRNLIAGTNADLEDAAMRIIAMHVGVVTESSVVIDSWQSEFQKMI</sequence>
<dbReference type="InterPro" id="IPR036380">
    <property type="entry name" value="Isochorismatase-like_sf"/>
</dbReference>
<feature type="domain" description="Isochorismatase-like" evidence="2">
    <location>
        <begin position="31"/>
        <end position="219"/>
    </location>
</feature>
<dbReference type="HOGENOM" id="CLU_068979_8_4_5"/>
<dbReference type="InterPro" id="IPR000868">
    <property type="entry name" value="Isochorismatase-like_dom"/>
</dbReference>
<dbReference type="CDD" id="cd00431">
    <property type="entry name" value="cysteine_hydrolases"/>
    <property type="match status" value="1"/>
</dbReference>